<protein>
    <recommendedName>
        <fullName evidence="1">SnoaL-like domain-containing protein</fullName>
    </recommendedName>
</protein>
<dbReference type="Pfam" id="PF13474">
    <property type="entry name" value="SnoaL_3"/>
    <property type="match status" value="1"/>
</dbReference>
<dbReference type="RefSeq" id="WP_057836091.1">
    <property type="nucleotide sequence ID" value="NZ_LLXZ01000096.1"/>
</dbReference>
<evidence type="ECO:0000259" key="1">
    <source>
        <dbReference type="Pfam" id="PF13474"/>
    </source>
</evidence>
<organism evidence="2 3">
    <name type="scientific">Bradyrhizobium jicamae</name>
    <dbReference type="NCBI Taxonomy" id="280332"/>
    <lineage>
        <taxon>Bacteria</taxon>
        <taxon>Pseudomonadati</taxon>
        <taxon>Pseudomonadota</taxon>
        <taxon>Alphaproteobacteria</taxon>
        <taxon>Hyphomicrobiales</taxon>
        <taxon>Nitrobacteraceae</taxon>
        <taxon>Bradyrhizobium</taxon>
    </lineage>
</organism>
<evidence type="ECO:0000313" key="2">
    <source>
        <dbReference type="EMBL" id="KRR07944.1"/>
    </source>
</evidence>
<proteinExistence type="predicted"/>
<dbReference type="InterPro" id="IPR032710">
    <property type="entry name" value="NTF2-like_dom_sf"/>
</dbReference>
<dbReference type="AlphaFoldDB" id="A0A0R3LJJ3"/>
<evidence type="ECO:0000313" key="3">
    <source>
        <dbReference type="Proteomes" id="UP000050863"/>
    </source>
</evidence>
<dbReference type="Proteomes" id="UP000050863">
    <property type="component" value="Unassembled WGS sequence"/>
</dbReference>
<gene>
    <name evidence="2" type="ORF">CQ12_25430</name>
</gene>
<name>A0A0R3LJJ3_9BRAD</name>
<dbReference type="Gene3D" id="3.10.450.50">
    <property type="match status" value="1"/>
</dbReference>
<dbReference type="EMBL" id="LLXZ01000096">
    <property type="protein sequence ID" value="KRR07944.1"/>
    <property type="molecule type" value="Genomic_DNA"/>
</dbReference>
<sequence length="169" mass="19747">MPTVDEDRAAILKAHRNWWVANYKWDIPLMRTCFPSGTAFLNFNLSGDPYFGREELTAFWEWFKDTPRSKPAVMHIWRLDVHGDMAYLLCEGNFETVEKPEQYLRSTEIYVRNDGDGKPEWKIWHFHCSEMAPKDKVRQPFGDSYASRGVGYLPPSFGKSFSVTDDQKP</sequence>
<keyword evidence="3" id="KW-1185">Reference proteome</keyword>
<feature type="domain" description="SnoaL-like" evidence="1">
    <location>
        <begin position="48"/>
        <end position="131"/>
    </location>
</feature>
<dbReference type="STRING" id="280332.CQ12_25430"/>
<dbReference type="InterPro" id="IPR037401">
    <property type="entry name" value="SnoaL-like"/>
</dbReference>
<reference evidence="2 3" key="1">
    <citation type="submission" date="2014-03" db="EMBL/GenBank/DDBJ databases">
        <title>Bradyrhizobium valentinum sp. nov., isolated from effective nodules of Lupinus mariae-josephae, a lupine endemic of basic-lime soils in Eastern Spain.</title>
        <authorList>
            <person name="Duran D."/>
            <person name="Rey L."/>
            <person name="Navarro A."/>
            <person name="Busquets A."/>
            <person name="Imperial J."/>
            <person name="Ruiz-Argueso T."/>
        </authorList>
    </citation>
    <scope>NUCLEOTIDE SEQUENCE [LARGE SCALE GENOMIC DNA]</scope>
    <source>
        <strain evidence="2 3">PAC68</strain>
    </source>
</reference>
<accession>A0A0R3LJJ3</accession>
<comment type="caution">
    <text evidence="2">The sequence shown here is derived from an EMBL/GenBank/DDBJ whole genome shotgun (WGS) entry which is preliminary data.</text>
</comment>
<dbReference type="OrthoDB" id="8217881at2"/>
<dbReference type="SUPFAM" id="SSF54427">
    <property type="entry name" value="NTF2-like"/>
    <property type="match status" value="1"/>
</dbReference>